<sequence length="444" mass="47377">MSVSRRGFVAGGAVSIALAGSLDSVFATAAGAAEGEAYGYGPLVPDPAGVLDLPKGFTYEAFSTEGDTLPGGGAVPGKHDGMAAFPGRRHDDLRLVRNHEQGGSGTKAVARPEWTYDPAAFGGTTTLHVDGKGDLRDQYVSLAGTATNCAGGVTPWGTWMTCEETEGFGGQTKSHGWVFEVDPTGLRTVAEPIEPLGRFAHEAICIDPRDDTMYLTEDASGPFGLLYRFRPRARRGGYHSYRAGGVLQAMLVPDVSDLSQVLEAGTVLRGVRWVDVPDPSAAKTSTRKQFDTITRSQKLEGMWWDRRGGGRAYFVASYSRTSSGAAGDHAGQVWAYDPRRNTLELELVFKPGGKYDSPDNITVSPYGGGVILAEDGDGEQFLIGTDRRGEPFSLARNAANDSEFAGVTFSPDGRTLFANRQSGPGTTFAIRGPWQRIKGGHGRR</sequence>
<dbReference type="EMBL" id="BAAAHH010000011">
    <property type="protein sequence ID" value="GAA0951449.1"/>
    <property type="molecule type" value="Genomic_DNA"/>
</dbReference>
<dbReference type="PROSITE" id="PS51318">
    <property type="entry name" value="TAT"/>
    <property type="match status" value="1"/>
</dbReference>
<evidence type="ECO:0000313" key="3">
    <source>
        <dbReference type="Proteomes" id="UP001500665"/>
    </source>
</evidence>
<accession>A0ABP4BL91</accession>
<dbReference type="SUPFAM" id="SSF75011">
    <property type="entry name" value="3-carboxy-cis,cis-mucoante lactonizing enzyme"/>
    <property type="match status" value="1"/>
</dbReference>
<reference evidence="3" key="1">
    <citation type="journal article" date="2019" name="Int. J. Syst. Evol. Microbiol.">
        <title>The Global Catalogue of Microorganisms (GCM) 10K type strain sequencing project: providing services to taxonomists for standard genome sequencing and annotation.</title>
        <authorList>
            <consortium name="The Broad Institute Genomics Platform"/>
            <consortium name="The Broad Institute Genome Sequencing Center for Infectious Disease"/>
            <person name="Wu L."/>
            <person name="Ma J."/>
        </authorList>
    </citation>
    <scope>NUCLEOTIDE SEQUENCE [LARGE SCALE GENOMIC DNA]</scope>
    <source>
        <strain evidence="3">JCM 10696</strain>
    </source>
</reference>
<dbReference type="InterPro" id="IPR008557">
    <property type="entry name" value="PhoX"/>
</dbReference>
<dbReference type="InterPro" id="IPR006311">
    <property type="entry name" value="TAT_signal"/>
</dbReference>
<keyword evidence="3" id="KW-1185">Reference proteome</keyword>
<name>A0ABP4BL91_9ACTN</name>
<protein>
    <submittedName>
        <fullName evidence="2">PhoX family protein</fullName>
    </submittedName>
</protein>
<dbReference type="PANTHER" id="PTHR35399">
    <property type="entry name" value="SLR8030 PROTEIN"/>
    <property type="match status" value="1"/>
</dbReference>
<gene>
    <name evidence="2" type="ORF">GCM10009550_31100</name>
</gene>
<dbReference type="PANTHER" id="PTHR35399:SF4">
    <property type="entry name" value="MEMBRANE PROTEIN"/>
    <property type="match status" value="1"/>
</dbReference>
<evidence type="ECO:0000313" key="2">
    <source>
        <dbReference type="EMBL" id="GAA0951449.1"/>
    </source>
</evidence>
<comment type="caution">
    <text evidence="2">The sequence shown here is derived from an EMBL/GenBank/DDBJ whole genome shotgun (WGS) entry which is preliminary data.</text>
</comment>
<evidence type="ECO:0000256" key="1">
    <source>
        <dbReference type="SAM" id="SignalP"/>
    </source>
</evidence>
<feature type="chain" id="PRO_5045871457" evidence="1">
    <location>
        <begin position="30"/>
        <end position="444"/>
    </location>
</feature>
<proteinExistence type="predicted"/>
<dbReference type="Proteomes" id="UP001500665">
    <property type="component" value="Unassembled WGS sequence"/>
</dbReference>
<organism evidence="2 3">
    <name type="scientific">Actinocorallia libanotica</name>
    <dbReference type="NCBI Taxonomy" id="46162"/>
    <lineage>
        <taxon>Bacteria</taxon>
        <taxon>Bacillati</taxon>
        <taxon>Actinomycetota</taxon>
        <taxon>Actinomycetes</taxon>
        <taxon>Streptosporangiales</taxon>
        <taxon>Thermomonosporaceae</taxon>
        <taxon>Actinocorallia</taxon>
    </lineage>
</organism>
<feature type="signal peptide" evidence="1">
    <location>
        <begin position="1"/>
        <end position="29"/>
    </location>
</feature>
<dbReference type="RefSeq" id="WP_344241288.1">
    <property type="nucleotide sequence ID" value="NZ_BAAAHH010000011.1"/>
</dbReference>
<keyword evidence="1" id="KW-0732">Signal</keyword>
<dbReference type="Pfam" id="PF05787">
    <property type="entry name" value="PhoX"/>
    <property type="match status" value="1"/>
</dbReference>